<keyword evidence="3" id="KW-1185">Reference proteome</keyword>
<dbReference type="PROSITE" id="PS51186">
    <property type="entry name" value="GNAT"/>
    <property type="match status" value="1"/>
</dbReference>
<organism evidence="2 3">
    <name type="scientific">Teratosphaeria destructans</name>
    <dbReference type="NCBI Taxonomy" id="418781"/>
    <lineage>
        <taxon>Eukaryota</taxon>
        <taxon>Fungi</taxon>
        <taxon>Dikarya</taxon>
        <taxon>Ascomycota</taxon>
        <taxon>Pezizomycotina</taxon>
        <taxon>Dothideomycetes</taxon>
        <taxon>Dothideomycetidae</taxon>
        <taxon>Mycosphaerellales</taxon>
        <taxon>Teratosphaeriaceae</taxon>
        <taxon>Teratosphaeria</taxon>
    </lineage>
</organism>
<dbReference type="SUPFAM" id="SSF55729">
    <property type="entry name" value="Acyl-CoA N-acyltransferases (Nat)"/>
    <property type="match status" value="1"/>
</dbReference>
<dbReference type="OrthoDB" id="64477at2759"/>
<dbReference type="PANTHER" id="PTHR43415">
    <property type="entry name" value="SPERMIDINE N(1)-ACETYLTRANSFERASE"/>
    <property type="match status" value="1"/>
</dbReference>
<dbReference type="CDD" id="cd04301">
    <property type="entry name" value="NAT_SF"/>
    <property type="match status" value="1"/>
</dbReference>
<reference evidence="2 3" key="1">
    <citation type="journal article" date="2018" name="IMA Fungus">
        <title>IMA Genome-F 10: Nine draft genome sequences of Claviceps purpurea s.lat., including C. arundinis, C. humidiphila, and C. cf. spartinae, pseudomolecules for the pitch canker pathogen Fusarium circinatum, draft genome of Davidsoniella eucalypti, Grosmannia galeiformis, Quambalaria eucalypti, and Teratosphaeria destructans.</title>
        <authorList>
            <person name="Wingfield B.D."/>
            <person name="Liu M."/>
            <person name="Nguyen H.D."/>
            <person name="Lane F.A."/>
            <person name="Morgan S.W."/>
            <person name="De Vos L."/>
            <person name="Wilken P.M."/>
            <person name="Duong T.A."/>
            <person name="Aylward J."/>
            <person name="Coetzee M.P."/>
            <person name="Dadej K."/>
            <person name="De Beer Z.W."/>
            <person name="Findlay W."/>
            <person name="Havenga M."/>
            <person name="Kolarik M."/>
            <person name="Menzies J.G."/>
            <person name="Naidoo K."/>
            <person name="Pochopski O."/>
            <person name="Shoukouhi P."/>
            <person name="Santana Q.C."/>
            <person name="Seifert K.A."/>
            <person name="Soal N."/>
            <person name="Steenkamp E.T."/>
            <person name="Tatham C.T."/>
            <person name="van der Nest M.A."/>
            <person name="Wingfield M.J."/>
        </authorList>
    </citation>
    <scope>NUCLEOTIDE SEQUENCE [LARGE SCALE GENOMIC DNA]</scope>
    <source>
        <strain evidence="2">CMW44962</strain>
    </source>
</reference>
<dbReference type="Proteomes" id="UP001138500">
    <property type="component" value="Unassembled WGS sequence"/>
</dbReference>
<dbReference type="EMBL" id="RIBY02002345">
    <property type="protein sequence ID" value="KAH9818552.1"/>
    <property type="molecule type" value="Genomic_DNA"/>
</dbReference>
<proteinExistence type="predicted"/>
<dbReference type="PANTHER" id="PTHR43415:SF3">
    <property type="entry name" value="GNAT-FAMILY ACETYLTRANSFERASE"/>
    <property type="match status" value="1"/>
</dbReference>
<sequence length="162" mass="19045">MFETESLILRARDPDLDLNFLHQLYNDASYLTNQTSQPLLPRTRNTCGTQIGCLNFFNSDFDFNNRVAYVSIGFLRAEDRGKGLGTEVLRWGMEYAFMELGLHRVQLECYSFNLGALACYRKVGFIEEGRMRKTYFKTGEWHDTIVMAMLDEEWIELRKWLK</sequence>
<dbReference type="AlphaFoldDB" id="A0A9W7VYS9"/>
<comment type="caution">
    <text evidence="2">The sequence shown here is derived from an EMBL/GenBank/DDBJ whole genome shotgun (WGS) entry which is preliminary data.</text>
</comment>
<feature type="domain" description="N-acetyltransferase" evidence="1">
    <location>
        <begin position="1"/>
        <end position="152"/>
    </location>
</feature>
<accession>A0A9W7VYS9</accession>
<reference evidence="2 3" key="2">
    <citation type="journal article" date="2021" name="Curr. Genet.">
        <title>Genetic response to nitrogen starvation in the aggressive Eucalyptus foliar pathogen Teratosphaeria destructans.</title>
        <authorList>
            <person name="Havenga M."/>
            <person name="Wingfield B.D."/>
            <person name="Wingfield M.J."/>
            <person name="Dreyer L.L."/>
            <person name="Roets F."/>
            <person name="Aylward J."/>
        </authorList>
    </citation>
    <scope>NUCLEOTIDE SEQUENCE [LARGE SCALE GENOMIC DNA]</scope>
    <source>
        <strain evidence="2">CMW44962</strain>
    </source>
</reference>
<gene>
    <name evidence="2" type="ORF">Tdes44962_MAKER05317</name>
</gene>
<name>A0A9W7VYS9_9PEZI</name>
<evidence type="ECO:0000313" key="3">
    <source>
        <dbReference type="Proteomes" id="UP001138500"/>
    </source>
</evidence>
<dbReference type="Gene3D" id="3.40.630.30">
    <property type="match status" value="1"/>
</dbReference>
<dbReference type="InterPro" id="IPR000182">
    <property type="entry name" value="GNAT_dom"/>
</dbReference>
<dbReference type="Pfam" id="PF00583">
    <property type="entry name" value="Acetyltransf_1"/>
    <property type="match status" value="1"/>
</dbReference>
<evidence type="ECO:0000313" key="2">
    <source>
        <dbReference type="EMBL" id="KAH9818552.1"/>
    </source>
</evidence>
<evidence type="ECO:0000259" key="1">
    <source>
        <dbReference type="PROSITE" id="PS51186"/>
    </source>
</evidence>
<dbReference type="GO" id="GO:0016747">
    <property type="term" value="F:acyltransferase activity, transferring groups other than amino-acyl groups"/>
    <property type="evidence" value="ECO:0007669"/>
    <property type="project" value="InterPro"/>
</dbReference>
<protein>
    <submittedName>
        <fullName evidence="2">N-acetyltransferase</fullName>
    </submittedName>
</protein>
<dbReference type="InterPro" id="IPR016181">
    <property type="entry name" value="Acyl_CoA_acyltransferase"/>
</dbReference>